<dbReference type="RefSeq" id="WP_089767473.1">
    <property type="nucleotide sequence ID" value="NZ_FNPB01000007.1"/>
</dbReference>
<keyword evidence="1" id="KW-1133">Transmembrane helix</keyword>
<dbReference type="EMBL" id="FNPB01000007">
    <property type="protein sequence ID" value="SDY14519.1"/>
    <property type="molecule type" value="Genomic_DNA"/>
</dbReference>
<evidence type="ECO:0000256" key="1">
    <source>
        <dbReference type="SAM" id="Phobius"/>
    </source>
</evidence>
<dbReference type="OrthoDB" id="342929at2157"/>
<evidence type="ECO:0000313" key="2">
    <source>
        <dbReference type="EMBL" id="SDY14519.1"/>
    </source>
</evidence>
<sequence length="83" mass="8896">MADSDNLSEAEIRHTVREEVSKAGWSVISTVFWTILAAFAVLVGLQAIQIALYASGLGALAYAAVGILITGASVYLLYLLHWD</sequence>
<feature type="transmembrane region" description="Helical" evidence="1">
    <location>
        <begin position="23"/>
        <end position="45"/>
    </location>
</feature>
<keyword evidence="1" id="KW-0812">Transmembrane</keyword>
<organism evidence="2 3">
    <name type="scientific">Halobellus clavatus</name>
    <dbReference type="NCBI Taxonomy" id="660517"/>
    <lineage>
        <taxon>Archaea</taxon>
        <taxon>Methanobacteriati</taxon>
        <taxon>Methanobacteriota</taxon>
        <taxon>Stenosarchaea group</taxon>
        <taxon>Halobacteria</taxon>
        <taxon>Halobacteriales</taxon>
        <taxon>Haloferacaceae</taxon>
        <taxon>Halobellus</taxon>
    </lineage>
</organism>
<protein>
    <submittedName>
        <fullName evidence="2">Uncharacterized protein</fullName>
    </submittedName>
</protein>
<name>A0A1H3HIN1_9EURY</name>
<keyword evidence="3" id="KW-1185">Reference proteome</keyword>
<evidence type="ECO:0000313" key="3">
    <source>
        <dbReference type="Proteomes" id="UP000199170"/>
    </source>
</evidence>
<proteinExistence type="predicted"/>
<accession>A0A1H3HIN1</accession>
<dbReference type="Proteomes" id="UP000199170">
    <property type="component" value="Unassembled WGS sequence"/>
</dbReference>
<reference evidence="3" key="1">
    <citation type="submission" date="2016-10" db="EMBL/GenBank/DDBJ databases">
        <authorList>
            <person name="Varghese N."/>
            <person name="Submissions S."/>
        </authorList>
    </citation>
    <scope>NUCLEOTIDE SEQUENCE [LARGE SCALE GENOMIC DNA]</scope>
    <source>
        <strain evidence="3">CGMCC 1.10118</strain>
    </source>
</reference>
<feature type="transmembrane region" description="Helical" evidence="1">
    <location>
        <begin position="57"/>
        <end position="80"/>
    </location>
</feature>
<gene>
    <name evidence="2" type="ORF">SAMN04487946_10763</name>
</gene>
<keyword evidence="1" id="KW-0472">Membrane</keyword>
<dbReference type="AlphaFoldDB" id="A0A1H3HIN1"/>